<feature type="signal peptide" evidence="14">
    <location>
        <begin position="1"/>
        <end position="21"/>
    </location>
</feature>
<dbReference type="Pfam" id="PF03200">
    <property type="entry name" value="Glyco_hydro_63"/>
    <property type="match status" value="1"/>
</dbReference>
<evidence type="ECO:0000256" key="7">
    <source>
        <dbReference type="ARBA" id="ARBA00022989"/>
    </source>
</evidence>
<dbReference type="RefSeq" id="XP_003285640.1">
    <property type="nucleotide sequence ID" value="XM_003285592.1"/>
</dbReference>
<sequence>MKIGKSILLLLVIYIFSIVKSIEIHKNPNIKNSNVKNPQKNPYSKDDIGGDKEDKTLKKIQVGRNGLNDTLYWGTYKPQQYFGLKTRSIEPINTGLIWSTPNINYGFNRFNYKTSQGGDGVASYKWLKHDGKNFGVQEIQDSKGNLNLTTSFVKKSGKKGGDWSIRVSGKTNETNINSQPITSLIYFIHDESIKRSRGETNFLSVQNHKKGDTDNINGDLQIKGEHKEIGKYTLYFSDISNKEKQQETLKKYKLVDEHPDIEGWRYYGVSKFTENNWDILPTIFDMTTKIHLNPVADKWVKDQRKIIIPTLPNIINEKSNIIAIQRVLTVPFDVVEEIVKSLFVGSNFDNLFNQHEKQFDDKFNLKFNYEKLRKHPEYVYKVTKESLSSLIGGFGYWYGSSLFESSSGRFLKTKPVALYSATPSRTAFPRGFLWDEGFHQLVVSSFDIDLTIESLSHWFNIMNKNGWIPREQILGREAQSMVPDEFVKQSPIIANPPTIILAVNKLIELAEVHKKAGHKEEFDKIFEFINEAYPRIQRFYQYYWKTQKSGALENAFRWRDRKVNHTLASGLDDYPRADIPSDAEIHVDLNSWMAFFAQSLAKISEFIDKKEDTVTYQNQFNAIFKVIEDYHWDPEENLFQDILLHPNGTKEFIKTYGYLNYFPLMLGILPEDSPKIPPLVSTLKDVNGIWSRWGIRSLSIKDKHFGTNENYWRGPIWININYLFTHSMYKKYMKNSLSVSDLYISLRFNLLSNVGKKYIETGFFWEQYDPINGNGQRNHPFNGWTSLISLIISEQY</sequence>
<keyword evidence="5 12" id="KW-0256">Endoplasmic reticulum</keyword>
<comment type="catalytic activity">
    <reaction evidence="12">
        <text>N(4)-(alpha-D-Glc-(1-&gt;2)-alpha-D-Glc-(1-&gt;3)-alpha-D-Glc-(1-&gt;3)-alpha-D-Man-(1-&gt;2)-alpha-D-Man-(1-&gt;2)-alpha-D-Man-(1-&gt;3)-[alpha-D-Man-(1-&gt;2)-alpha-D-Man-(1-&gt;3)-[alpha-D-Man-(1-&gt;2)-alpha-D-Man-(1-&gt;6)]-alpha-D-Man-(1-&gt;6)]-beta-D-Man-(1-&gt;4)-beta-D-GlcNAc-(1-&gt;4)-beta-D-GlcNAc)-L-asparaginyl-[protein] + H2O = N(4)-(alpha-D-Glc-(1-&gt;3)-alpha-D-Glc-(1-&gt;3)-alpha-D-Man-(1-&gt;2)-alpha-D-Man-(1-&gt;2)-alpha-D-Man-(1-&gt;3)-[alpha-D-Man-(1-&gt;2)-alpha-D-Man-(1-&gt;3)-[alpha-D-Man-(1-&gt;2)-alpha-D-Man-(1-&gt;6)]-alpha-D-Man-(1-&gt;6)]-beta-D-Man-(1-&gt;4)-beta-D-GlcNAc-(1-&gt;4)-beta-D-GlcNAc)-L-asparaginyl-[protein] + beta-D-glucose</text>
        <dbReference type="Rhea" id="RHEA:55988"/>
        <dbReference type="Rhea" id="RHEA-COMP:12806"/>
        <dbReference type="Rhea" id="RHEA-COMP:14355"/>
        <dbReference type="ChEBI" id="CHEBI:15377"/>
        <dbReference type="ChEBI" id="CHEBI:15903"/>
        <dbReference type="ChEBI" id="CHEBI:59082"/>
        <dbReference type="ChEBI" id="CHEBI:132537"/>
        <dbReference type="EC" id="3.2.1.106"/>
    </reaction>
</comment>
<keyword evidence="10 12" id="KW-0326">Glycosidase</keyword>
<feature type="domain" description="Glycosyl hydrolase family 63 C-terminal" evidence="15">
    <location>
        <begin position="345"/>
        <end position="794"/>
    </location>
</feature>
<dbReference type="GO" id="GO:0006487">
    <property type="term" value="P:protein N-linked glycosylation"/>
    <property type="evidence" value="ECO:0000318"/>
    <property type="project" value="GO_Central"/>
</dbReference>
<dbReference type="InParanoid" id="F0ZE04"/>
<dbReference type="PANTHER" id="PTHR10412:SF11">
    <property type="entry name" value="MANNOSYL-OLIGOSACCHARIDE GLUCOSIDASE"/>
    <property type="match status" value="1"/>
</dbReference>
<evidence type="ECO:0000259" key="15">
    <source>
        <dbReference type="Pfam" id="PF03200"/>
    </source>
</evidence>
<evidence type="ECO:0000256" key="5">
    <source>
        <dbReference type="ARBA" id="ARBA00022824"/>
    </source>
</evidence>
<feature type="compositionally biased region" description="Polar residues" evidence="13">
    <location>
        <begin position="29"/>
        <end position="42"/>
    </location>
</feature>
<keyword evidence="14" id="KW-0732">Signal</keyword>
<evidence type="ECO:0000256" key="14">
    <source>
        <dbReference type="SAM" id="SignalP"/>
    </source>
</evidence>
<name>F0ZE04_DICPU</name>
<feature type="domain" description="Glycosyl hydrolase family 63 N-terminal" evidence="16">
    <location>
        <begin position="70"/>
        <end position="304"/>
    </location>
</feature>
<dbReference type="InterPro" id="IPR012341">
    <property type="entry name" value="6hp_glycosidase-like_sf"/>
</dbReference>
<evidence type="ECO:0000313" key="18">
    <source>
        <dbReference type="Proteomes" id="UP000001064"/>
    </source>
</evidence>
<dbReference type="Pfam" id="PF16923">
    <property type="entry name" value="Glyco_hydro_63N"/>
    <property type="match status" value="1"/>
</dbReference>
<dbReference type="InterPro" id="IPR004888">
    <property type="entry name" value="Glycoside_hydrolase_63"/>
</dbReference>
<dbReference type="InterPro" id="IPR031631">
    <property type="entry name" value="Glyco_hydro_63N"/>
</dbReference>
<dbReference type="SUPFAM" id="SSF48208">
    <property type="entry name" value="Six-hairpin glycosidases"/>
    <property type="match status" value="1"/>
</dbReference>
<organism evidence="17 18">
    <name type="scientific">Dictyostelium purpureum</name>
    <name type="common">Slime mold</name>
    <dbReference type="NCBI Taxonomy" id="5786"/>
    <lineage>
        <taxon>Eukaryota</taxon>
        <taxon>Amoebozoa</taxon>
        <taxon>Evosea</taxon>
        <taxon>Eumycetozoa</taxon>
        <taxon>Dictyostelia</taxon>
        <taxon>Dictyosteliales</taxon>
        <taxon>Dictyosteliaceae</taxon>
        <taxon>Dictyostelium</taxon>
    </lineage>
</organism>
<keyword evidence="8" id="KW-0472">Membrane</keyword>
<keyword evidence="6" id="KW-0735">Signal-anchor</keyword>
<keyword evidence="4 12" id="KW-0378">Hydrolase</keyword>
<evidence type="ECO:0000256" key="10">
    <source>
        <dbReference type="ARBA" id="ARBA00023295"/>
    </source>
</evidence>
<accession>F0ZE04</accession>
<gene>
    <name evidence="17" type="ORF">DICPUDRAFT_53711</name>
</gene>
<keyword evidence="7" id="KW-1133">Transmembrane helix</keyword>
<protein>
    <recommendedName>
        <fullName evidence="11 12">Mannosyl-oligosaccharide glucosidase</fullName>
        <ecNumber evidence="11 12">3.2.1.106</ecNumber>
    </recommendedName>
</protein>
<proteinExistence type="inferred from homology"/>
<evidence type="ECO:0000256" key="13">
    <source>
        <dbReference type="SAM" id="MobiDB-lite"/>
    </source>
</evidence>
<keyword evidence="3" id="KW-0812">Transmembrane</keyword>
<dbReference type="EMBL" id="GL870990">
    <property type="protein sequence ID" value="EGC37795.1"/>
    <property type="molecule type" value="Genomic_DNA"/>
</dbReference>
<dbReference type="Gene3D" id="2.70.98.110">
    <property type="entry name" value="Glycosyl hydrolase family 63, N-terminal domain"/>
    <property type="match status" value="1"/>
</dbReference>
<feature type="chain" id="PRO_5003263552" description="Mannosyl-oligosaccharide glucosidase" evidence="14">
    <location>
        <begin position="22"/>
        <end position="796"/>
    </location>
</feature>
<keyword evidence="9" id="KW-0325">Glycoprotein</keyword>
<dbReference type="InterPro" id="IPR008928">
    <property type="entry name" value="6-hairpin_glycosidase_sf"/>
</dbReference>
<dbReference type="OMA" id="FNWYNTT"/>
<comment type="similarity">
    <text evidence="2 12">Belongs to the glycosyl hydrolase 63 family.</text>
</comment>
<dbReference type="GeneID" id="10499056"/>
<dbReference type="AlphaFoldDB" id="F0ZE04"/>
<dbReference type="VEuPathDB" id="AmoebaDB:DICPUDRAFT_53711"/>
<comment type="subcellular location">
    <subcellularLocation>
        <location evidence="1 12">Endoplasmic reticulum membrane</location>
        <topology evidence="1 12">Single-pass type II membrane protein</topology>
    </subcellularLocation>
</comment>
<evidence type="ECO:0000256" key="4">
    <source>
        <dbReference type="ARBA" id="ARBA00022801"/>
    </source>
</evidence>
<evidence type="ECO:0000256" key="3">
    <source>
        <dbReference type="ARBA" id="ARBA00022692"/>
    </source>
</evidence>
<evidence type="ECO:0000259" key="16">
    <source>
        <dbReference type="Pfam" id="PF16923"/>
    </source>
</evidence>
<feature type="region of interest" description="Disordered" evidence="13">
    <location>
        <begin position="29"/>
        <end position="52"/>
    </location>
</feature>
<dbReference type="FunCoup" id="F0ZE04">
    <property type="interactions" value="619"/>
</dbReference>
<dbReference type="InterPro" id="IPR031335">
    <property type="entry name" value="Glyco_hydro_63_C"/>
</dbReference>
<evidence type="ECO:0000256" key="6">
    <source>
        <dbReference type="ARBA" id="ARBA00022968"/>
    </source>
</evidence>
<dbReference type="PANTHER" id="PTHR10412">
    <property type="entry name" value="MANNOSYL-OLIGOSACCHARIDE GLUCOSIDASE"/>
    <property type="match status" value="1"/>
</dbReference>
<evidence type="ECO:0000256" key="12">
    <source>
        <dbReference type="RuleBase" id="RU368089"/>
    </source>
</evidence>
<keyword evidence="18" id="KW-1185">Reference proteome</keyword>
<dbReference type="GO" id="GO:0009311">
    <property type="term" value="P:oligosaccharide metabolic process"/>
    <property type="evidence" value="ECO:0007669"/>
    <property type="project" value="UniProtKB-UniRule"/>
</dbReference>
<dbReference type="Proteomes" id="UP000001064">
    <property type="component" value="Unassembled WGS sequence"/>
</dbReference>
<dbReference type="STRING" id="5786.F0ZE04"/>
<dbReference type="GO" id="GO:0005789">
    <property type="term" value="C:endoplasmic reticulum membrane"/>
    <property type="evidence" value="ECO:0000318"/>
    <property type="project" value="GO_Central"/>
</dbReference>
<dbReference type="InterPro" id="IPR038518">
    <property type="entry name" value="Glyco_hydro_63N_sf"/>
</dbReference>
<evidence type="ECO:0000256" key="9">
    <source>
        <dbReference type="ARBA" id="ARBA00023180"/>
    </source>
</evidence>
<dbReference type="Gene3D" id="1.50.10.10">
    <property type="match status" value="1"/>
</dbReference>
<dbReference type="EC" id="3.2.1.106" evidence="11 12"/>
<evidence type="ECO:0000313" key="17">
    <source>
        <dbReference type="EMBL" id="EGC37795.1"/>
    </source>
</evidence>
<dbReference type="KEGG" id="dpp:DICPUDRAFT_53711"/>
<dbReference type="FunFam" id="1.50.10.10:FF:000117">
    <property type="entry name" value="Uncharacterized protein"/>
    <property type="match status" value="1"/>
</dbReference>
<feature type="compositionally biased region" description="Basic and acidic residues" evidence="13">
    <location>
        <begin position="43"/>
        <end position="52"/>
    </location>
</feature>
<evidence type="ECO:0000256" key="8">
    <source>
        <dbReference type="ARBA" id="ARBA00023136"/>
    </source>
</evidence>
<evidence type="ECO:0000256" key="11">
    <source>
        <dbReference type="ARBA" id="ARBA00038888"/>
    </source>
</evidence>
<dbReference type="eggNOG" id="KOG2161">
    <property type="taxonomic scope" value="Eukaryota"/>
</dbReference>
<dbReference type="OrthoDB" id="410058at2759"/>
<reference evidence="18" key="1">
    <citation type="journal article" date="2011" name="Genome Biol.">
        <title>Comparative genomics of the social amoebae Dictyostelium discoideum and Dictyostelium purpureum.</title>
        <authorList>
            <consortium name="US DOE Joint Genome Institute (JGI-PGF)"/>
            <person name="Sucgang R."/>
            <person name="Kuo A."/>
            <person name="Tian X."/>
            <person name="Salerno W."/>
            <person name="Parikh A."/>
            <person name="Feasley C.L."/>
            <person name="Dalin E."/>
            <person name="Tu H."/>
            <person name="Huang E."/>
            <person name="Barry K."/>
            <person name="Lindquist E."/>
            <person name="Shapiro H."/>
            <person name="Bruce D."/>
            <person name="Schmutz J."/>
            <person name="Salamov A."/>
            <person name="Fey P."/>
            <person name="Gaudet P."/>
            <person name="Anjard C."/>
            <person name="Babu M.M."/>
            <person name="Basu S."/>
            <person name="Bushmanova Y."/>
            <person name="van der Wel H."/>
            <person name="Katoh-Kurasawa M."/>
            <person name="Dinh C."/>
            <person name="Coutinho P.M."/>
            <person name="Saito T."/>
            <person name="Elias M."/>
            <person name="Schaap P."/>
            <person name="Kay R.R."/>
            <person name="Henrissat B."/>
            <person name="Eichinger L."/>
            <person name="Rivero F."/>
            <person name="Putnam N.H."/>
            <person name="West C.M."/>
            <person name="Loomis W.F."/>
            <person name="Chisholm R.L."/>
            <person name="Shaulsky G."/>
            <person name="Strassmann J.E."/>
            <person name="Queller D.C."/>
            <person name="Kuspa A."/>
            <person name="Grigoriev I.V."/>
        </authorList>
    </citation>
    <scope>NUCLEOTIDE SEQUENCE [LARGE SCALE GENOMIC DNA]</scope>
    <source>
        <strain evidence="18">QSDP1</strain>
    </source>
</reference>
<comment type="function">
    <text evidence="12">Cleaves the distal alpha 1,2-linked glucose residue from the Glc(3)Man(9)GlcNAc(2) oligosaccharide precursor.</text>
</comment>
<evidence type="ECO:0000256" key="2">
    <source>
        <dbReference type="ARBA" id="ARBA00010833"/>
    </source>
</evidence>
<evidence type="ECO:0000256" key="1">
    <source>
        <dbReference type="ARBA" id="ARBA00004648"/>
    </source>
</evidence>
<dbReference type="GO" id="GO:0004573">
    <property type="term" value="F:Glc3Man9GlcNAc2 oligosaccharide glucosidase activity"/>
    <property type="evidence" value="ECO:0000318"/>
    <property type="project" value="GO_Central"/>
</dbReference>